<evidence type="ECO:0000313" key="6">
    <source>
        <dbReference type="EMBL" id="AMW04293.1"/>
    </source>
</evidence>
<dbReference type="STRING" id="1379270.GEMMAAP_04470"/>
<dbReference type="eggNOG" id="COG1704">
    <property type="taxonomic scope" value="Bacteria"/>
</dbReference>
<evidence type="ECO:0000256" key="5">
    <source>
        <dbReference type="ARBA" id="ARBA00023136"/>
    </source>
</evidence>
<dbReference type="Proteomes" id="UP000076404">
    <property type="component" value="Chromosome"/>
</dbReference>
<dbReference type="KEGG" id="gph:GEMMAAP_04470"/>
<keyword evidence="5" id="KW-0472">Membrane</keyword>
<dbReference type="Gene3D" id="1.20.1440.20">
    <property type="entry name" value="LemA-like domain"/>
    <property type="match status" value="1"/>
</dbReference>
<evidence type="ECO:0000256" key="3">
    <source>
        <dbReference type="ARBA" id="ARBA00022692"/>
    </source>
</evidence>
<keyword evidence="3" id="KW-0812">Transmembrane</keyword>
<comment type="subcellular location">
    <subcellularLocation>
        <location evidence="1">Membrane</location>
        <topology evidence="1">Single-pass membrane protein</topology>
    </subcellularLocation>
</comment>
<keyword evidence="4" id="KW-1133">Transmembrane helix</keyword>
<evidence type="ECO:0000313" key="7">
    <source>
        <dbReference type="Proteomes" id="UP000076404"/>
    </source>
</evidence>
<reference evidence="6 7" key="2">
    <citation type="journal article" date="2016" name="Environ. Microbiol. Rep.">
        <title>Metagenomic evidence for the presence of phototrophic Gemmatimonadetes bacteria in diverse environments.</title>
        <authorList>
            <person name="Zeng Y."/>
            <person name="Baumbach J."/>
            <person name="Barbosa E.G."/>
            <person name="Azevedo V."/>
            <person name="Zhang C."/>
            <person name="Koblizek M."/>
        </authorList>
    </citation>
    <scope>NUCLEOTIDE SEQUENCE [LARGE SCALE GENOMIC DNA]</scope>
    <source>
        <strain evidence="6 7">AP64</strain>
    </source>
</reference>
<accession>A0A143BI48</accession>
<gene>
    <name evidence="6" type="ORF">GEMMAAP_04470</name>
</gene>
<dbReference type="InterPro" id="IPR023353">
    <property type="entry name" value="LemA-like_dom_sf"/>
</dbReference>
<dbReference type="PANTHER" id="PTHR34478:SF2">
    <property type="entry name" value="MEMBRANE PROTEIN"/>
    <property type="match status" value="1"/>
</dbReference>
<keyword evidence="7" id="KW-1185">Reference proteome</keyword>
<dbReference type="PANTHER" id="PTHR34478">
    <property type="entry name" value="PROTEIN LEMA"/>
    <property type="match status" value="1"/>
</dbReference>
<name>A0A143BI48_9BACT</name>
<proteinExistence type="inferred from homology"/>
<dbReference type="InterPro" id="IPR007156">
    <property type="entry name" value="MamQ_LemA"/>
</dbReference>
<evidence type="ECO:0000256" key="4">
    <source>
        <dbReference type="ARBA" id="ARBA00022989"/>
    </source>
</evidence>
<evidence type="ECO:0000256" key="1">
    <source>
        <dbReference type="ARBA" id="ARBA00004167"/>
    </source>
</evidence>
<comment type="similarity">
    <text evidence="2">Belongs to the LemA family.</text>
</comment>
<evidence type="ECO:0008006" key="8">
    <source>
        <dbReference type="Google" id="ProtNLM"/>
    </source>
</evidence>
<dbReference type="EMBL" id="CP011454">
    <property type="protein sequence ID" value="AMW04293.1"/>
    <property type="molecule type" value="Genomic_DNA"/>
</dbReference>
<sequence>MMVALTLPLALGACGYNTIQSYDEQAAQAMKNIDAQLQRRADLIPNLVNTVKGFAAQEEKVLTEVTQARAGLMGALQKPGGTNPAELANANQQLTGALGRLTVAVEAYPELKSNENFLRLQDELTGTENRIAVSRTDYNGAVRQYNEYIRKFPAVMTAKATGAKPREYFEVTDAASRAAPTVDFEKK</sequence>
<organism evidence="6 7">
    <name type="scientific">Gemmatimonas phototrophica</name>
    <dbReference type="NCBI Taxonomy" id="1379270"/>
    <lineage>
        <taxon>Bacteria</taxon>
        <taxon>Pseudomonadati</taxon>
        <taxon>Gemmatimonadota</taxon>
        <taxon>Gemmatimonadia</taxon>
        <taxon>Gemmatimonadales</taxon>
        <taxon>Gemmatimonadaceae</taxon>
        <taxon>Gemmatimonas</taxon>
    </lineage>
</organism>
<dbReference type="AlphaFoldDB" id="A0A143BI48"/>
<evidence type="ECO:0000256" key="2">
    <source>
        <dbReference type="ARBA" id="ARBA00008854"/>
    </source>
</evidence>
<dbReference type="OrthoDB" id="9804152at2"/>
<reference evidence="6 7" key="1">
    <citation type="journal article" date="2014" name="Proc. Natl. Acad. Sci. U.S.A.">
        <title>Functional type 2 photosynthetic reaction centers found in the rare bacterial phylum Gemmatimonadetes.</title>
        <authorList>
            <person name="Zeng Y."/>
            <person name="Feng F."/>
            <person name="Medova H."/>
            <person name="Dean J."/>
            <person name="Koblizek M."/>
        </authorList>
    </citation>
    <scope>NUCLEOTIDE SEQUENCE [LARGE SCALE GENOMIC DNA]</scope>
    <source>
        <strain evidence="6 7">AP64</strain>
    </source>
</reference>
<dbReference type="SUPFAM" id="SSF140478">
    <property type="entry name" value="LemA-like"/>
    <property type="match status" value="1"/>
</dbReference>
<dbReference type="Pfam" id="PF04011">
    <property type="entry name" value="LemA"/>
    <property type="match status" value="1"/>
</dbReference>
<protein>
    <recommendedName>
        <fullName evidence="8">LemA family protein</fullName>
    </recommendedName>
</protein>
<dbReference type="GO" id="GO:0016020">
    <property type="term" value="C:membrane"/>
    <property type="evidence" value="ECO:0007669"/>
    <property type="project" value="UniProtKB-SubCell"/>
</dbReference>
<dbReference type="RefSeq" id="WP_026850063.1">
    <property type="nucleotide sequence ID" value="NZ_CP011454.1"/>
</dbReference>